<accession>A0A426DQC6</accession>
<feature type="region of interest" description="Disordered" evidence="1">
    <location>
        <begin position="86"/>
        <end position="105"/>
    </location>
</feature>
<comment type="caution">
    <text evidence="2">The sequence shown here is derived from an EMBL/GenBank/DDBJ whole genome shotgun (WGS) entry which is preliminary data.</text>
</comment>
<dbReference type="Proteomes" id="UP000274920">
    <property type="component" value="Unassembled WGS sequence"/>
</dbReference>
<sequence>MVNNVRPNYVNPLKMMKNDRVSDRLNPAAKKTAEKQQKTLEAEKQSIENALLLMKGTSGDSGASEEQIELLEKKLEEITGQLRVSKREDGTAVEQAQLSDAAKTLQESKKLEEKRMDRLELCADTRGALPNFYEHLEEEE</sequence>
<dbReference type="AlphaFoldDB" id="A0A426DQC6"/>
<proteinExistence type="predicted"/>
<dbReference type="EMBL" id="RHJS01000002">
    <property type="protein sequence ID" value="RRK34946.1"/>
    <property type="molecule type" value="Genomic_DNA"/>
</dbReference>
<name>A0A426DQC6_9FIRM</name>
<gene>
    <name evidence="2" type="ORF">EBB54_29125</name>
</gene>
<dbReference type="RefSeq" id="WP_125130220.1">
    <property type="nucleotide sequence ID" value="NZ_RHJS01000002.1"/>
</dbReference>
<evidence type="ECO:0000256" key="1">
    <source>
        <dbReference type="SAM" id="MobiDB-lite"/>
    </source>
</evidence>
<organism evidence="2 3">
    <name type="scientific">Schaedlerella arabinosiphila</name>
    <dbReference type="NCBI Taxonomy" id="2044587"/>
    <lineage>
        <taxon>Bacteria</taxon>
        <taxon>Bacillati</taxon>
        <taxon>Bacillota</taxon>
        <taxon>Clostridia</taxon>
        <taxon>Lachnospirales</taxon>
        <taxon>Lachnospiraceae</taxon>
        <taxon>Schaedlerella</taxon>
    </lineage>
</organism>
<evidence type="ECO:0000313" key="2">
    <source>
        <dbReference type="EMBL" id="RRK34946.1"/>
    </source>
</evidence>
<evidence type="ECO:0000313" key="3">
    <source>
        <dbReference type="Proteomes" id="UP000274920"/>
    </source>
</evidence>
<reference evidence="2" key="1">
    <citation type="submission" date="2018-10" db="EMBL/GenBank/DDBJ databases">
        <title>Schaedlerella arabinophila gen. nov. sp. nov., isolated from the mouse intestinal tract and comparative analysis with the genome of the closely related altered Schaedler flora strain ASF502.</title>
        <authorList>
            <person name="Miyake S."/>
            <person name="Soh M."/>
            <person name="Seedorf H."/>
        </authorList>
    </citation>
    <scope>NUCLEOTIDE SEQUENCE [LARGE SCALE GENOMIC DNA]</scope>
    <source>
        <strain evidence="2">DSM 106076</strain>
    </source>
</reference>
<keyword evidence="3" id="KW-1185">Reference proteome</keyword>
<protein>
    <submittedName>
        <fullName evidence="2">Uncharacterized protein</fullName>
    </submittedName>
</protein>